<dbReference type="EMBL" id="QXEV01000005">
    <property type="protein sequence ID" value="RIA77901.1"/>
    <property type="molecule type" value="Genomic_DNA"/>
</dbReference>
<keyword evidence="2" id="KW-1185">Reference proteome</keyword>
<organism evidence="1 2">
    <name type="scientific">Anaeroplasma bactoclasticum</name>
    <dbReference type="NCBI Taxonomy" id="2088"/>
    <lineage>
        <taxon>Bacteria</taxon>
        <taxon>Bacillati</taxon>
        <taxon>Mycoplasmatota</taxon>
        <taxon>Mollicutes</taxon>
        <taxon>Anaeroplasmatales</taxon>
        <taxon>Anaeroplasmataceae</taxon>
        <taxon>Anaeroplasma</taxon>
    </lineage>
</organism>
<reference evidence="1 2" key="1">
    <citation type="submission" date="2018-08" db="EMBL/GenBank/DDBJ databases">
        <title>Genomic Encyclopedia of Archaeal and Bacterial Type Strains, Phase II (KMG-II): from individual species to whole genera.</title>
        <authorList>
            <person name="Goeker M."/>
        </authorList>
    </citation>
    <scope>NUCLEOTIDE SEQUENCE [LARGE SCALE GENOMIC DNA]</scope>
    <source>
        <strain evidence="1 2">ATCC 27112</strain>
    </source>
</reference>
<evidence type="ECO:0000313" key="1">
    <source>
        <dbReference type="EMBL" id="RIA77901.1"/>
    </source>
</evidence>
<accession>A0A397S5A3</accession>
<dbReference type="InParanoid" id="A0A397S5A3"/>
<dbReference type="Proteomes" id="UP000266506">
    <property type="component" value="Unassembled WGS sequence"/>
</dbReference>
<dbReference type="RefSeq" id="WP_119015851.1">
    <property type="nucleotide sequence ID" value="NZ_QXEV01000005.1"/>
</dbReference>
<dbReference type="AlphaFoldDB" id="A0A397S5A3"/>
<gene>
    <name evidence="1" type="ORF">EI71_00684</name>
</gene>
<name>A0A397S5A3_9MOLU</name>
<comment type="caution">
    <text evidence="1">The sequence shown here is derived from an EMBL/GenBank/DDBJ whole genome shotgun (WGS) entry which is preliminary data.</text>
</comment>
<sequence>MAFNMKRKKELDNAKAMSNSLYPGVEHDEIALREVEEANRKYIYEEIDAKEFSKLIGEIADRELERGMASKRENK</sequence>
<protein>
    <submittedName>
        <fullName evidence="1">Uncharacterized protein</fullName>
    </submittedName>
</protein>
<evidence type="ECO:0000313" key="2">
    <source>
        <dbReference type="Proteomes" id="UP000266506"/>
    </source>
</evidence>
<proteinExistence type="predicted"/>